<organism evidence="17 18">
    <name type="scientific">Paucimonas lemoignei</name>
    <name type="common">Pseudomonas lemoignei</name>
    <dbReference type="NCBI Taxonomy" id="29443"/>
    <lineage>
        <taxon>Bacteria</taxon>
        <taxon>Pseudomonadati</taxon>
        <taxon>Pseudomonadota</taxon>
        <taxon>Betaproteobacteria</taxon>
        <taxon>Burkholderiales</taxon>
        <taxon>Burkholderiaceae</taxon>
        <taxon>Paucimonas</taxon>
    </lineage>
</organism>
<dbReference type="SUPFAM" id="SSF56042">
    <property type="entry name" value="PurM C-terminal domain-like"/>
    <property type="match status" value="2"/>
</dbReference>
<dbReference type="InterPro" id="IPR036921">
    <property type="entry name" value="PurM-like_N_sf"/>
</dbReference>
<keyword evidence="9 12" id="KW-0460">Magnesium</keyword>
<dbReference type="Gene3D" id="1.10.8.750">
    <property type="entry name" value="Phosphoribosylformylglycinamidine synthase, linker domain"/>
    <property type="match status" value="1"/>
</dbReference>
<dbReference type="CDD" id="cd01740">
    <property type="entry name" value="GATase1_FGAR_AT"/>
    <property type="match status" value="1"/>
</dbReference>
<dbReference type="InterPro" id="IPR041609">
    <property type="entry name" value="PurL_linker"/>
</dbReference>
<dbReference type="SUPFAM" id="SSF52317">
    <property type="entry name" value="Class I glutamine amidotransferase-like"/>
    <property type="match status" value="1"/>
</dbReference>
<comment type="subcellular location">
    <subcellularLocation>
        <location evidence="12">Cytoplasm</location>
    </subcellularLocation>
</comment>
<dbReference type="FunFam" id="3.90.650.10:FF:000024">
    <property type="entry name" value="Phosphoribosylformylglycinamidine synthase"/>
    <property type="match status" value="1"/>
</dbReference>
<feature type="binding site" evidence="12">
    <location>
        <position position="698"/>
    </location>
    <ligand>
        <name>Mg(2+)</name>
        <dbReference type="ChEBI" id="CHEBI:18420"/>
    </ligand>
</feature>
<comment type="catalytic activity">
    <reaction evidence="11 12">
        <text>N(2)-formyl-N(1)-(5-phospho-beta-D-ribosyl)glycinamide + L-glutamine + ATP + H2O = 2-formamido-N(1)-(5-O-phospho-beta-D-ribosyl)acetamidine + L-glutamate + ADP + phosphate + H(+)</text>
        <dbReference type="Rhea" id="RHEA:17129"/>
        <dbReference type="ChEBI" id="CHEBI:15377"/>
        <dbReference type="ChEBI" id="CHEBI:15378"/>
        <dbReference type="ChEBI" id="CHEBI:29985"/>
        <dbReference type="ChEBI" id="CHEBI:30616"/>
        <dbReference type="ChEBI" id="CHEBI:43474"/>
        <dbReference type="ChEBI" id="CHEBI:58359"/>
        <dbReference type="ChEBI" id="CHEBI:147286"/>
        <dbReference type="ChEBI" id="CHEBI:147287"/>
        <dbReference type="ChEBI" id="CHEBI:456216"/>
        <dbReference type="EC" id="6.3.5.3"/>
    </reaction>
</comment>
<name>A0A4R3I144_PAULE</name>
<evidence type="ECO:0000256" key="6">
    <source>
        <dbReference type="ARBA" id="ARBA00022741"/>
    </source>
</evidence>
<feature type="binding site" evidence="12">
    <location>
        <position position="907"/>
    </location>
    <ligand>
        <name>ATP</name>
        <dbReference type="ChEBI" id="CHEBI:30616"/>
    </ligand>
</feature>
<dbReference type="NCBIfam" id="TIGR01735">
    <property type="entry name" value="FGAM_synt"/>
    <property type="match status" value="1"/>
</dbReference>
<dbReference type="InterPro" id="IPR029062">
    <property type="entry name" value="Class_I_gatase-like"/>
</dbReference>
<dbReference type="PROSITE" id="PS51273">
    <property type="entry name" value="GATASE_TYPE_1"/>
    <property type="match status" value="1"/>
</dbReference>
<dbReference type="InterPro" id="IPR010073">
    <property type="entry name" value="PurL_large"/>
</dbReference>
<dbReference type="InterPro" id="IPR055181">
    <property type="entry name" value="FGAR-AT_PurM_N-like"/>
</dbReference>
<dbReference type="HAMAP" id="MF_00419">
    <property type="entry name" value="PurL_1"/>
    <property type="match status" value="1"/>
</dbReference>
<dbReference type="EMBL" id="SLZQ01000001">
    <property type="protein sequence ID" value="TCS39242.1"/>
    <property type="molecule type" value="Genomic_DNA"/>
</dbReference>
<dbReference type="GO" id="GO:0006189">
    <property type="term" value="P:'de novo' IMP biosynthetic process"/>
    <property type="evidence" value="ECO:0007669"/>
    <property type="project" value="UniProtKB-UniRule"/>
</dbReference>
<dbReference type="OrthoDB" id="9804441at2"/>
<protein>
    <recommendedName>
        <fullName evidence="12">Phosphoribosylformylglycinamidine synthase</fullName>
        <shortName evidence="12">FGAM synthase</shortName>
        <shortName evidence="12">FGAMS</shortName>
        <ecNumber evidence="12">6.3.5.3</ecNumber>
    </recommendedName>
    <alternativeName>
        <fullName evidence="12">Formylglycinamide ribonucleotide amidotransferase</fullName>
        <shortName evidence="12">FGAR amidotransferase</shortName>
        <shortName evidence="12">FGAR-AT</shortName>
    </alternativeName>
</protein>
<dbReference type="InterPro" id="IPR010918">
    <property type="entry name" value="PurM-like_C_dom"/>
</dbReference>
<dbReference type="PANTHER" id="PTHR10099:SF1">
    <property type="entry name" value="PHOSPHORIBOSYLFORMYLGLYCINAMIDINE SYNTHASE"/>
    <property type="match status" value="1"/>
</dbReference>
<dbReference type="Gene3D" id="3.90.650.10">
    <property type="entry name" value="PurM-like C-terminal domain"/>
    <property type="match status" value="2"/>
</dbReference>
<comment type="subunit">
    <text evidence="12">Monomer.</text>
</comment>
<dbReference type="CDD" id="cd02203">
    <property type="entry name" value="PurL_repeat1"/>
    <property type="match status" value="1"/>
</dbReference>
<feature type="active site" evidence="12">
    <location>
        <position position="1303"/>
    </location>
</feature>
<dbReference type="FunFam" id="3.40.50.880:FF:000008">
    <property type="entry name" value="Phosphoribosylformylglycinamidine synthase"/>
    <property type="match status" value="1"/>
</dbReference>
<evidence type="ECO:0000313" key="18">
    <source>
        <dbReference type="Proteomes" id="UP000295382"/>
    </source>
</evidence>
<evidence type="ECO:0000256" key="12">
    <source>
        <dbReference type="HAMAP-Rule" id="MF_00419"/>
    </source>
</evidence>
<feature type="domain" description="PurM-like C-terminal" evidence="13">
    <location>
        <begin position="451"/>
        <end position="608"/>
    </location>
</feature>
<dbReference type="SUPFAM" id="SSF109736">
    <property type="entry name" value="FGAM synthase PurL, linker domain"/>
    <property type="match status" value="1"/>
</dbReference>
<feature type="domain" description="Phosphoribosylformylglycinamidine synthase N-terminal" evidence="15">
    <location>
        <begin position="35"/>
        <end position="154"/>
    </location>
</feature>
<dbReference type="Pfam" id="PF18076">
    <property type="entry name" value="FGAR-AT_N"/>
    <property type="match status" value="1"/>
</dbReference>
<comment type="pathway">
    <text evidence="1 12">Purine metabolism; IMP biosynthesis via de novo pathway; 5-amino-1-(5-phospho-D-ribosyl)imidazole from N(2)-formyl-N(1)-(5-phospho-D-ribosyl)glycinamide: step 1/2.</text>
</comment>
<feature type="domain" description="FGAR-AT PurM N-terminal-like" evidence="16">
    <location>
        <begin position="667"/>
        <end position="826"/>
    </location>
</feature>
<feature type="binding site" evidence="12">
    <location>
        <position position="697"/>
    </location>
    <ligand>
        <name>ATP</name>
        <dbReference type="ChEBI" id="CHEBI:30616"/>
    </ligand>
</feature>
<dbReference type="NCBIfam" id="NF003672">
    <property type="entry name" value="PRK05297.1"/>
    <property type="match status" value="1"/>
</dbReference>
<feature type="active site" evidence="12">
    <location>
        <position position="1301"/>
    </location>
</feature>
<dbReference type="Pfam" id="PF02769">
    <property type="entry name" value="AIRS_C"/>
    <property type="match status" value="2"/>
</dbReference>
<evidence type="ECO:0000313" key="17">
    <source>
        <dbReference type="EMBL" id="TCS39242.1"/>
    </source>
</evidence>
<feature type="binding site" evidence="12">
    <location>
        <begin position="313"/>
        <end position="324"/>
    </location>
    <ligand>
        <name>ATP</name>
        <dbReference type="ChEBI" id="CHEBI:30616"/>
    </ligand>
</feature>
<keyword evidence="6 12" id="KW-0547">Nucleotide-binding</keyword>
<keyword evidence="5 12" id="KW-0479">Metal-binding</keyword>
<evidence type="ECO:0000259" key="16">
    <source>
        <dbReference type="Pfam" id="PF22689"/>
    </source>
</evidence>
<evidence type="ECO:0000256" key="4">
    <source>
        <dbReference type="ARBA" id="ARBA00022598"/>
    </source>
</evidence>
<evidence type="ECO:0000256" key="5">
    <source>
        <dbReference type="ARBA" id="ARBA00022723"/>
    </source>
</evidence>
<dbReference type="GO" id="GO:0005737">
    <property type="term" value="C:cytoplasm"/>
    <property type="evidence" value="ECO:0007669"/>
    <property type="project" value="UniProtKB-SubCell"/>
</dbReference>
<evidence type="ECO:0000256" key="11">
    <source>
        <dbReference type="ARBA" id="ARBA00052585"/>
    </source>
</evidence>
<dbReference type="FunFam" id="3.30.1330.10:FF:000005">
    <property type="entry name" value="Phosphoribosylformylglycinamidine synthase"/>
    <property type="match status" value="1"/>
</dbReference>
<dbReference type="Pfam" id="PF22689">
    <property type="entry name" value="FGAR-AT_PurM_N-like"/>
    <property type="match status" value="1"/>
</dbReference>
<feature type="binding site" evidence="12">
    <location>
        <position position="737"/>
    </location>
    <ligand>
        <name>Mg(2+)</name>
        <dbReference type="ChEBI" id="CHEBI:18420"/>
    </ligand>
</feature>
<dbReference type="SMART" id="SM01211">
    <property type="entry name" value="GATase_5"/>
    <property type="match status" value="1"/>
</dbReference>
<comment type="function">
    <text evidence="12">Phosphoribosylformylglycinamidine synthase involved in the purines biosynthetic pathway. Catalyzes the ATP-dependent conversion of formylglycinamide ribonucleotide (FGAR) and glutamine to yield formylglycinamidine ribonucleotide (FGAM) and glutamate.</text>
</comment>
<reference evidence="17 18" key="1">
    <citation type="submission" date="2019-03" db="EMBL/GenBank/DDBJ databases">
        <title>Genomic Encyclopedia of Type Strains, Phase IV (KMG-IV): sequencing the most valuable type-strain genomes for metagenomic binning, comparative biology and taxonomic classification.</title>
        <authorList>
            <person name="Goeker M."/>
        </authorList>
    </citation>
    <scope>NUCLEOTIDE SEQUENCE [LARGE SCALE GENOMIC DNA]</scope>
    <source>
        <strain evidence="17 18">DSM 7445</strain>
    </source>
</reference>
<feature type="binding site" evidence="12">
    <location>
        <position position="741"/>
    </location>
    <ligand>
        <name>Mg(2+)</name>
        <dbReference type="ChEBI" id="CHEBI:18420"/>
    </ligand>
</feature>
<evidence type="ECO:0000256" key="8">
    <source>
        <dbReference type="ARBA" id="ARBA00022840"/>
    </source>
</evidence>
<evidence type="ECO:0000256" key="2">
    <source>
        <dbReference type="ARBA" id="ARBA00008608"/>
    </source>
</evidence>
<evidence type="ECO:0000259" key="14">
    <source>
        <dbReference type="Pfam" id="PF18072"/>
    </source>
</evidence>
<keyword evidence="18" id="KW-1185">Reference proteome</keyword>
<dbReference type="InterPro" id="IPR036604">
    <property type="entry name" value="PurS-like_sf"/>
</dbReference>
<comment type="caution">
    <text evidence="12">Lacks conserved residue(s) required for the propagation of feature annotation.</text>
</comment>
<accession>A0A4R3I144</accession>
<dbReference type="GO" id="GO:0004642">
    <property type="term" value="F:phosphoribosylformylglycinamidine synthase activity"/>
    <property type="evidence" value="ECO:0007669"/>
    <property type="project" value="UniProtKB-UniRule"/>
</dbReference>
<dbReference type="CDD" id="cd02204">
    <property type="entry name" value="PurL_repeat2"/>
    <property type="match status" value="1"/>
</dbReference>
<dbReference type="SUPFAM" id="SSF55326">
    <property type="entry name" value="PurM N-terminal domain-like"/>
    <property type="match status" value="2"/>
</dbReference>
<evidence type="ECO:0000256" key="7">
    <source>
        <dbReference type="ARBA" id="ARBA00022755"/>
    </source>
</evidence>
<evidence type="ECO:0000256" key="3">
    <source>
        <dbReference type="ARBA" id="ARBA00022490"/>
    </source>
</evidence>
<evidence type="ECO:0000256" key="1">
    <source>
        <dbReference type="ARBA" id="ARBA00004920"/>
    </source>
</evidence>
<dbReference type="InterPro" id="IPR036676">
    <property type="entry name" value="PurM-like_C_sf"/>
</dbReference>
<dbReference type="InterPro" id="IPR040707">
    <property type="entry name" value="FGAR-AT_N"/>
</dbReference>
<dbReference type="SUPFAM" id="SSF82697">
    <property type="entry name" value="PurS-like"/>
    <property type="match status" value="1"/>
</dbReference>
<dbReference type="EC" id="6.3.5.3" evidence="12"/>
<evidence type="ECO:0000256" key="9">
    <source>
        <dbReference type="ARBA" id="ARBA00022842"/>
    </source>
</evidence>
<evidence type="ECO:0000259" key="15">
    <source>
        <dbReference type="Pfam" id="PF18076"/>
    </source>
</evidence>
<dbReference type="FunFam" id="1.10.8.750:FF:000002">
    <property type="entry name" value="Phosphoribosylformylglycinamidine synthase"/>
    <property type="match status" value="1"/>
</dbReference>
<evidence type="ECO:0000259" key="13">
    <source>
        <dbReference type="Pfam" id="PF02769"/>
    </source>
</evidence>
<gene>
    <name evidence="12" type="primary">purL</name>
    <name evidence="17" type="ORF">EDC30_101197</name>
</gene>
<feature type="domain" description="PurM-like C-terminal" evidence="13">
    <location>
        <begin position="843"/>
        <end position="1007"/>
    </location>
</feature>
<dbReference type="UniPathway" id="UPA00074">
    <property type="reaction ID" value="UER00128"/>
</dbReference>
<dbReference type="Pfam" id="PF13507">
    <property type="entry name" value="GATase_5"/>
    <property type="match status" value="1"/>
</dbReference>
<feature type="binding site" evidence="12">
    <location>
        <position position="905"/>
    </location>
    <ligand>
        <name>Mg(2+)</name>
        <dbReference type="ChEBI" id="CHEBI:18420"/>
    </ligand>
</feature>
<proteinExistence type="inferred from homology"/>
<dbReference type="RefSeq" id="WP_132256454.1">
    <property type="nucleotide sequence ID" value="NZ_SLZQ01000001.1"/>
</dbReference>
<keyword evidence="4 12" id="KW-0436">Ligase</keyword>
<comment type="caution">
    <text evidence="17">The sequence shown here is derived from an EMBL/GenBank/DDBJ whole genome shotgun (WGS) entry which is preliminary data.</text>
</comment>
<feature type="domain" description="Phosphoribosylformylglycinamidine synthase linker" evidence="14">
    <location>
        <begin position="175"/>
        <end position="224"/>
    </location>
</feature>
<feature type="active site" description="Nucleophile" evidence="12">
    <location>
        <position position="1180"/>
    </location>
</feature>
<dbReference type="GO" id="GO:0046872">
    <property type="term" value="F:metal ion binding"/>
    <property type="evidence" value="ECO:0007669"/>
    <property type="project" value="UniProtKB-KW"/>
</dbReference>
<comment type="similarity">
    <text evidence="2 12">In the N-terminal section; belongs to the FGAMS family.</text>
</comment>
<evidence type="ECO:0000256" key="10">
    <source>
        <dbReference type="ARBA" id="ARBA00022962"/>
    </source>
</evidence>
<dbReference type="Pfam" id="PF18072">
    <property type="entry name" value="FGAR-AT_linker"/>
    <property type="match status" value="1"/>
</dbReference>
<dbReference type="Proteomes" id="UP000295382">
    <property type="component" value="Unassembled WGS sequence"/>
</dbReference>
<keyword evidence="7 12" id="KW-0658">Purine biosynthesis</keyword>
<dbReference type="Gene3D" id="3.40.50.880">
    <property type="match status" value="1"/>
</dbReference>
<sequence length="1336" mass="145009">MLILPGSNALSAFRSQRLLSKLQDIEPAIVGVCGRYLHFIDSAVAPSQDEVGRLQAMLTYGDVFEGREDGDRFVVIPRFGTISPWASKATDIAHNCGMTEIHRIERGVVYYVQLKSGLLGGAKKLANPDAVAALLHDRMTESVLRNPEDAVGLFQELQAKPLAFVDVLGGGKAALQQANADLGLAMSDDEIDYLVNAFTQAKRNPTDVELMMFAQANSEHCRHKIFNAEWTIDGVKQDKSLFQMIKNTHQLQPKGTVVAYSDNSSVIEGATIPRFYPRGAEAGNEYKATDELTHILMKVETHNHPTAISPFPGASTGAGGEIRDEGATGRGAKPKAGLTGFTVSNLMITHAVQPWENARDVTEPVHERKPGEATIYGKPDRIASPLQIMIDGPLGGAAFNNEFGRPNLGGYFRTYEQNVGGMVAGYHKPIMIAGGMGNISALHTKKNDLPVGSLLIQLGGPGMRIGMGGSAASSMATGTNTADLDFDSVQRGNPEMQRRAQEVISACWALGEKNPILSIHDVGAGGLSNAFPEITNDAKRGAIFDLSRVPLEESGMAPKEIWSNESQERYVLAIAPDSLPLFDYLCKRERCPFAVVGTATEERQLKVVDPEHDNNPVDMPMEVLLGKPPKMHRDVTHVQRELPRLDLTGIDLLEASLRVLRLPTVADKSFLITIGDRTVGAMTVRDQMVGPWQVPVADCAVTAMTYEGYLGEAMAMGERTPLAVINAPASGRMAVGEAITNIAAAPITDISDIKLSANWMAACGQPGQDAALFDTVKAVGMELCPALGVSIPVGKDSLSMRTTWSDEEGAKSVTAPVSLIVSSFAPVTDIRRVLTPQIRKDVGDTVLIAIDLGRGKSRLGASAFAQVMQQIGNDAPDVDSPEDLKAFFNAIQQLNREGKLLAYHDRSDGGLFAALCEMAFAGRTGLSLNIDILAMDAGHAADSGEAKNWTTQVGERRNELTLRALFNEELGAVIQVKAEQKSEVMDVLRSYNLGACSHIIGKPNDTDVIEIMRDAKTIYSQQRSELQRAWSEASWRIARLRDNPACADSEYDRILDTQDPGMTPKLSFDPQEDIVAPFIASGVRPKVAILREQGVNSQVETAYVMHKAGFTAIDVHMSDLIAGRAKLDDFKGMIAVGGFSYGDVLGAGEGWAKTILFNAQLAEQFAAFFNRDDTFSLGICNGCQMMSNLKSIIPGAHDWPKFTRNKSEQFEARFSMVELTDSPSIFFDGMAGTQTPIAVAHGEGFADFSQTGDIDRAIVAMRYVDNRGQVTETYPFNPNGSPNGITAVTTPDGRFTVMMPHAERAFRTVINSWHPESWGEDAPWMRMFRNARKWVG</sequence>
<dbReference type="GO" id="GO:0005524">
    <property type="term" value="F:ATP binding"/>
    <property type="evidence" value="ECO:0007669"/>
    <property type="project" value="UniProtKB-UniRule"/>
</dbReference>
<keyword evidence="3 12" id="KW-0963">Cytoplasm</keyword>
<keyword evidence="10 12" id="KW-0315">Glutamine amidotransferase</keyword>
<dbReference type="PANTHER" id="PTHR10099">
    <property type="entry name" value="PHOSPHORIBOSYLFORMYLGLYCINAMIDINE SYNTHASE"/>
    <property type="match status" value="1"/>
</dbReference>
<dbReference type="Gene3D" id="3.30.1330.10">
    <property type="entry name" value="PurM-like, N-terminal domain"/>
    <property type="match status" value="2"/>
</dbReference>
<keyword evidence="8 12" id="KW-0067">ATP-binding</keyword>